<evidence type="ECO:0000313" key="2">
    <source>
        <dbReference type="Proteomes" id="UP000430564"/>
    </source>
</evidence>
<dbReference type="RefSeq" id="WP_152159126.1">
    <property type="nucleotide sequence ID" value="NZ_WEHX01000125.1"/>
</dbReference>
<proteinExistence type="predicted"/>
<comment type="caution">
    <text evidence="1">The sequence shown here is derived from an EMBL/GenBank/DDBJ whole genome shotgun (WGS) entry which is preliminary data.</text>
</comment>
<gene>
    <name evidence="1" type="ORF">GBM95_10920</name>
</gene>
<protein>
    <submittedName>
        <fullName evidence="1">YdgA family protein</fullName>
    </submittedName>
</protein>
<dbReference type="AlphaFoldDB" id="A0A6I1EGG4"/>
<evidence type="ECO:0000313" key="1">
    <source>
        <dbReference type="EMBL" id="KAB7653393.1"/>
    </source>
</evidence>
<name>A0A6I1EGG4_9BURK</name>
<accession>A0A6I1EGG4</accession>
<dbReference type="Proteomes" id="UP000430564">
    <property type="component" value="Unassembled WGS sequence"/>
</dbReference>
<organism evidence="1 2">
    <name type="scientific">Sutterella seckii</name>
    <dbReference type="NCBI Taxonomy" id="1944635"/>
    <lineage>
        <taxon>Bacteria</taxon>
        <taxon>Pseudomonadati</taxon>
        <taxon>Pseudomonadota</taxon>
        <taxon>Betaproteobacteria</taxon>
        <taxon>Burkholderiales</taxon>
        <taxon>Sutterellaceae</taxon>
        <taxon>Sutterella</taxon>
    </lineage>
</organism>
<dbReference type="OrthoDB" id="9154172at2"/>
<sequence>MHRLYGFIRAHSGAVLVVLAAALAAEAGFVCWQRSVQAEIINRIVEGDDLPPEVLITSTPVEESLFVRRDRLHVIVASSVFSSDSSAAPLTLDFDVVAHFGPFGLNGDIYPLNSTASTAELLVKLAGTHPRLAIRYHYAVFAQELRITATATPFDMQLDAVERGVGPVSWSLAARKPVALRLAFTKKDGLRAEAEAPEVSGSFTDPAANILKGSAENVKVSASLQLAGKTPGDWYIRTLRGTAQKGGFDAGDWRGALTGKFTGITGSVEENPAGLEEGRLSGSYDLRAGTFDVGVDASHPGLDKHVSGEGFILRFTADRVPSELFASLDEYRIGRLLTESGPMHLRIDEFAMRSIGKEGGAKFTADLAAREPLKSQKPSALRAMPLAAADGTFASDEKAADLDWKFSVDAPESLVDLAEIILHGARPDMRSLSLKSLMEPSQEKGVWHYRAERSGAAAP</sequence>
<dbReference type="EMBL" id="WEHX01000125">
    <property type="protein sequence ID" value="KAB7653393.1"/>
    <property type="molecule type" value="Genomic_DNA"/>
</dbReference>
<reference evidence="1 2" key="1">
    <citation type="submission" date="2019-10" db="EMBL/GenBank/DDBJ databases">
        <title>Genome diversity of Sutterella seckii.</title>
        <authorList>
            <person name="Chaplin A.V."/>
            <person name="Sokolova S.R."/>
            <person name="Mosin K.A."/>
            <person name="Ivanova E.L."/>
            <person name="Kochetkova T.O."/>
            <person name="Goltsov A.Y."/>
            <person name="Trofimov D.Y."/>
            <person name="Efimov B.A."/>
        </authorList>
    </citation>
    <scope>NUCLEOTIDE SEQUENCE [LARGE SCALE GENOMIC DNA]</scope>
    <source>
        <strain evidence="1 2">ASD393</strain>
    </source>
</reference>